<accession>A0A6A4VXR0</accession>
<dbReference type="EMBL" id="VIIS01001431">
    <property type="protein sequence ID" value="KAF0298463.1"/>
    <property type="molecule type" value="Genomic_DNA"/>
</dbReference>
<gene>
    <name evidence="2" type="ORF">FJT64_000452</name>
</gene>
<proteinExistence type="predicted"/>
<protein>
    <submittedName>
        <fullName evidence="2">Uncharacterized protein</fullName>
    </submittedName>
</protein>
<name>A0A6A4VXR0_AMPAM</name>
<dbReference type="Proteomes" id="UP000440578">
    <property type="component" value="Unassembled WGS sequence"/>
</dbReference>
<organism evidence="2 3">
    <name type="scientific">Amphibalanus amphitrite</name>
    <name type="common">Striped barnacle</name>
    <name type="synonym">Balanus amphitrite</name>
    <dbReference type="NCBI Taxonomy" id="1232801"/>
    <lineage>
        <taxon>Eukaryota</taxon>
        <taxon>Metazoa</taxon>
        <taxon>Ecdysozoa</taxon>
        <taxon>Arthropoda</taxon>
        <taxon>Crustacea</taxon>
        <taxon>Multicrustacea</taxon>
        <taxon>Cirripedia</taxon>
        <taxon>Thoracica</taxon>
        <taxon>Thoracicalcarea</taxon>
        <taxon>Balanomorpha</taxon>
        <taxon>Balanoidea</taxon>
        <taxon>Balanidae</taxon>
        <taxon>Amphibalaninae</taxon>
        <taxon>Amphibalanus</taxon>
    </lineage>
</organism>
<evidence type="ECO:0000313" key="2">
    <source>
        <dbReference type="EMBL" id="KAF0298463.1"/>
    </source>
</evidence>
<dbReference type="AlphaFoldDB" id="A0A6A4VXR0"/>
<comment type="caution">
    <text evidence="2">The sequence shown here is derived from an EMBL/GenBank/DDBJ whole genome shotgun (WGS) entry which is preliminary data.</text>
</comment>
<evidence type="ECO:0000313" key="3">
    <source>
        <dbReference type="Proteomes" id="UP000440578"/>
    </source>
</evidence>
<reference evidence="2 3" key="1">
    <citation type="submission" date="2019-07" db="EMBL/GenBank/DDBJ databases">
        <title>Draft genome assembly of a fouling barnacle, Amphibalanus amphitrite (Darwin, 1854): The first reference genome for Thecostraca.</title>
        <authorList>
            <person name="Kim W."/>
        </authorList>
    </citation>
    <scope>NUCLEOTIDE SEQUENCE [LARGE SCALE GENOMIC DNA]</scope>
    <source>
        <strain evidence="2">SNU_AA5</strain>
        <tissue evidence="2">Soma without cirri and trophi</tissue>
    </source>
</reference>
<keyword evidence="3" id="KW-1185">Reference proteome</keyword>
<evidence type="ECO:0000256" key="1">
    <source>
        <dbReference type="SAM" id="MobiDB-lite"/>
    </source>
</evidence>
<feature type="region of interest" description="Disordered" evidence="1">
    <location>
        <begin position="55"/>
        <end position="100"/>
    </location>
</feature>
<sequence length="100" mass="10852">MEWLTCTFSRSAEFLRSTEDRPLLIGSARPATPRPSWPAAVDRGVICRPDAGAAWWSDRDSDSAEDEAASAADGIGDRVELRTPPPRPTPGWKRALTTGS</sequence>